<feature type="domain" description="RSE1/DDB1/CPSF1 C-terminal" evidence="1">
    <location>
        <begin position="1"/>
        <end position="315"/>
    </location>
</feature>
<accession>A0A146FUZ4</accession>
<proteinExistence type="predicted"/>
<dbReference type="Pfam" id="PF03178">
    <property type="entry name" value="CPSF_A"/>
    <property type="match status" value="1"/>
</dbReference>
<dbReference type="Gene3D" id="2.130.10.10">
    <property type="entry name" value="YVTN repeat-like/Quinoprotein amine dehydrogenase"/>
    <property type="match status" value="1"/>
</dbReference>
<dbReference type="PANTHER" id="PTHR10644">
    <property type="entry name" value="DNA REPAIR/RNA PROCESSING CPSF FAMILY"/>
    <property type="match status" value="1"/>
</dbReference>
<dbReference type="GO" id="GO:0005634">
    <property type="term" value="C:nucleus"/>
    <property type="evidence" value="ECO:0007669"/>
    <property type="project" value="InterPro"/>
</dbReference>
<organism evidence="2 3">
    <name type="scientific">Aspergillus kawachii</name>
    <name type="common">White koji mold</name>
    <name type="synonym">Aspergillus awamori var. kawachi</name>
    <dbReference type="NCBI Taxonomy" id="1069201"/>
    <lineage>
        <taxon>Eukaryota</taxon>
        <taxon>Fungi</taxon>
        <taxon>Dikarya</taxon>
        <taxon>Ascomycota</taxon>
        <taxon>Pezizomycotina</taxon>
        <taxon>Eurotiomycetes</taxon>
        <taxon>Eurotiomycetidae</taxon>
        <taxon>Eurotiales</taxon>
        <taxon>Aspergillaceae</taxon>
        <taxon>Aspergillus</taxon>
        <taxon>Aspergillus subgen. Circumdati</taxon>
    </lineage>
</organism>
<reference evidence="2 3" key="1">
    <citation type="journal article" date="2016" name="DNA Res.">
        <title>Genome sequence of Aspergillus luchuensis NBRC 4314.</title>
        <authorList>
            <person name="Yamada O."/>
            <person name="Machida M."/>
            <person name="Hosoyama A."/>
            <person name="Goto M."/>
            <person name="Takahashi T."/>
            <person name="Futagami T."/>
            <person name="Yamagata Y."/>
            <person name="Takeuchi M."/>
            <person name="Kobayashi T."/>
            <person name="Koike H."/>
            <person name="Abe K."/>
            <person name="Asai K."/>
            <person name="Arita M."/>
            <person name="Fujita N."/>
            <person name="Fukuda K."/>
            <person name="Higa K."/>
            <person name="Horikawa H."/>
            <person name="Ishikawa T."/>
            <person name="Jinno K."/>
            <person name="Kato Y."/>
            <person name="Kirimura K."/>
            <person name="Mizutani O."/>
            <person name="Nakasone K."/>
            <person name="Sano M."/>
            <person name="Shiraishi Y."/>
            <person name="Tsukahara M."/>
            <person name="Gomi K."/>
        </authorList>
    </citation>
    <scope>NUCLEOTIDE SEQUENCE [LARGE SCALE GENOMIC DNA]</scope>
    <source>
        <strain evidence="2 3">RIB 2604</strain>
    </source>
</reference>
<sequence length="351" mass="38529">MAIKNISLEISENTHERKDLIVVGTAFARGEDIPSRGCIYVFEVVQVVPDPDDPETDRKLKLIGKESVKGAVTALSEIGGQGFVLVAQGQKCMVRGLKEDGSLLPVAFMDMQCYVSVVKELKGTGMCILGDAVKGIWFAGYSEEPYKMSLFAKDLDYLEVSAAEFLPDGRRLFIVVADSDCNIHVLQYDPEDPKSSNGDKLLSRSKFHTGNFASTLTLLPRTMVSSEKMISNSDDMDIDNQSALHQVLMTTQNGSLGLITCMPEESYRRLSALQSQLTNTLEHPCGLNPRAFRAVESDGTAGRGMLDGNLLFKWIDMSKQRKTEIAGRVGAREWEIKADLEAISGDGLGYL</sequence>
<evidence type="ECO:0000313" key="3">
    <source>
        <dbReference type="Proteomes" id="UP000075230"/>
    </source>
</evidence>
<dbReference type="Gene3D" id="1.10.150.910">
    <property type="match status" value="1"/>
</dbReference>
<dbReference type="AlphaFoldDB" id="A0A146FUZ4"/>
<dbReference type="GO" id="GO:0003676">
    <property type="term" value="F:nucleic acid binding"/>
    <property type="evidence" value="ECO:0007669"/>
    <property type="project" value="InterPro"/>
</dbReference>
<protein>
    <submittedName>
        <fullName evidence="2">Cleavage and polyadenylation specificity factor subunit A</fullName>
    </submittedName>
</protein>
<dbReference type="Proteomes" id="UP000075230">
    <property type="component" value="Unassembled WGS sequence"/>
</dbReference>
<evidence type="ECO:0000313" key="2">
    <source>
        <dbReference type="EMBL" id="GAT29009.1"/>
    </source>
</evidence>
<evidence type="ECO:0000259" key="1">
    <source>
        <dbReference type="Pfam" id="PF03178"/>
    </source>
</evidence>
<dbReference type="EMBL" id="BCWF01000026">
    <property type="protein sequence ID" value="GAT29009.1"/>
    <property type="molecule type" value="Genomic_DNA"/>
</dbReference>
<dbReference type="InterPro" id="IPR015943">
    <property type="entry name" value="WD40/YVTN_repeat-like_dom_sf"/>
</dbReference>
<reference evidence="3" key="2">
    <citation type="submission" date="2016-02" db="EMBL/GenBank/DDBJ databases">
        <title>Genome sequencing of Aspergillus luchuensis NBRC 4314.</title>
        <authorList>
            <person name="Yamada O."/>
        </authorList>
    </citation>
    <scope>NUCLEOTIDE SEQUENCE [LARGE SCALE GENOMIC DNA]</scope>
    <source>
        <strain evidence="3">RIB 2604</strain>
    </source>
</reference>
<dbReference type="InterPro" id="IPR004871">
    <property type="entry name" value="RSE1/DDB1/CPSF1_C"/>
</dbReference>
<name>A0A146FUZ4_ASPKA</name>
<gene>
    <name evidence="2" type="ORF">RIB2604_02701950</name>
</gene>
<dbReference type="VEuPathDB" id="FungiDB:ASPFODRAFT_134494"/>
<dbReference type="InterPro" id="IPR050358">
    <property type="entry name" value="RSE1/DDB1/CFT1"/>
</dbReference>
<comment type="caution">
    <text evidence="2">The sequence shown here is derived from an EMBL/GenBank/DDBJ whole genome shotgun (WGS) entry which is preliminary data.</text>
</comment>